<reference evidence="5 6" key="1">
    <citation type="submission" date="2018-05" db="EMBL/GenBank/DDBJ databases">
        <title>Evolution of GPA BGCs.</title>
        <authorList>
            <person name="Waglechner N."/>
            <person name="Wright G.D."/>
        </authorList>
    </citation>
    <scope>NUCLEOTIDE SEQUENCE [LARGE SCALE GENOMIC DNA]</scope>
    <source>
        <strain evidence="5 6">A82846</strain>
    </source>
</reference>
<dbReference type="OrthoDB" id="3311125at2"/>
<feature type="domain" description="Fibronectin type-III" evidence="4">
    <location>
        <begin position="352"/>
        <end position="443"/>
    </location>
</feature>
<keyword evidence="1" id="KW-0378">Hydrolase</keyword>
<accession>A0A428ZFX9</accession>
<sequence>MAGHAMHHQHGHPVVGAELADMQHRAHPHMIAWHRMIPFLRLFPVFRASHYGMRTAPGMEGPAMVRKLALTCVLIAVALFLPVPAVAEAERQQTAIPAYWGPDTPDGMTIFHRLAQNRPTNGIVVLNGSRSMPELPFHPAWASAISRLAGTGTKTLVYVDTGYHGIDFGHGSHRTRSGGTSIPEWSAQIRQDIDDWYATYGGHGISGIFLDQAILLCGPDDAYVKLYAEIRDHIRAKHADAYIVINPGAPADRCYEDVADTMVSFEGDFTTYLTHTSPDWQRNHPNPRKFWHLIHDVPTEADMKTAIARSKVNNAGFVYTTELRMDPYPWAGLTSYWDPQLVAASGISDVTPPQRPATPTATTRANPAGARVRLAWPTPADDVAVSGYEILANGAKIADSYDNAYQATGLPHATRFEFTVRARDAAGNLSEPSAPLVITTPSSGPPMSEASACLSPERAEYRASFGAVFGHHRVFVDSDDNPATGWHLPPGLPSGVDMLIENAFLYRYTGPGWAWERVPDVNPLVSEFGGSFTWRVPVAGQARQTLVFSGFTAEDPPDEYSRPITVDQVPVC</sequence>
<evidence type="ECO:0000313" key="5">
    <source>
        <dbReference type="EMBL" id="RSM86881.1"/>
    </source>
</evidence>
<comment type="caution">
    <text evidence="5">The sequence shown here is derived from an EMBL/GenBank/DDBJ whole genome shotgun (WGS) entry which is preliminary data.</text>
</comment>
<dbReference type="EMBL" id="QHKI01000007">
    <property type="protein sequence ID" value="RSM86881.1"/>
    <property type="molecule type" value="Genomic_DNA"/>
</dbReference>
<dbReference type="GO" id="GO:0000272">
    <property type="term" value="P:polysaccharide catabolic process"/>
    <property type="evidence" value="ECO:0007669"/>
    <property type="project" value="UniProtKB-KW"/>
</dbReference>
<evidence type="ECO:0000256" key="3">
    <source>
        <dbReference type="SAM" id="MobiDB-lite"/>
    </source>
</evidence>
<keyword evidence="2" id="KW-0624">Polysaccharide degradation</keyword>
<dbReference type="Gene3D" id="2.60.40.10">
    <property type="entry name" value="Immunoglobulins"/>
    <property type="match status" value="1"/>
</dbReference>
<dbReference type="InterPro" id="IPR036116">
    <property type="entry name" value="FN3_sf"/>
</dbReference>
<keyword evidence="1" id="KW-0326">Glycosidase</keyword>
<organism evidence="5 6">
    <name type="scientific">Kibdelosporangium aridum</name>
    <dbReference type="NCBI Taxonomy" id="2030"/>
    <lineage>
        <taxon>Bacteria</taxon>
        <taxon>Bacillati</taxon>
        <taxon>Actinomycetota</taxon>
        <taxon>Actinomycetes</taxon>
        <taxon>Pseudonocardiales</taxon>
        <taxon>Pseudonocardiaceae</taxon>
        <taxon>Kibdelosporangium</taxon>
    </lineage>
</organism>
<dbReference type="Proteomes" id="UP000287547">
    <property type="component" value="Unassembled WGS sequence"/>
</dbReference>
<feature type="region of interest" description="Disordered" evidence="3">
    <location>
        <begin position="431"/>
        <end position="450"/>
    </location>
</feature>
<gene>
    <name evidence="5" type="ORF">DMH04_11530</name>
</gene>
<dbReference type="SUPFAM" id="SSF49265">
    <property type="entry name" value="Fibronectin type III"/>
    <property type="match status" value="1"/>
</dbReference>
<dbReference type="CDD" id="cd00063">
    <property type="entry name" value="FN3"/>
    <property type="match status" value="1"/>
</dbReference>
<dbReference type="AlphaFoldDB" id="A0A428ZFX9"/>
<dbReference type="PANTHER" id="PTHR35040">
    <property type="match status" value="1"/>
</dbReference>
<dbReference type="PROSITE" id="PS50853">
    <property type="entry name" value="FN3"/>
    <property type="match status" value="1"/>
</dbReference>
<dbReference type="GO" id="GO:0016798">
    <property type="term" value="F:hydrolase activity, acting on glycosyl bonds"/>
    <property type="evidence" value="ECO:0007669"/>
    <property type="project" value="UniProtKB-KW"/>
</dbReference>
<evidence type="ECO:0000256" key="2">
    <source>
        <dbReference type="ARBA" id="ARBA00023326"/>
    </source>
</evidence>
<protein>
    <recommendedName>
        <fullName evidence="4">Fibronectin type-III domain-containing protein</fullName>
    </recommendedName>
</protein>
<dbReference type="PANTHER" id="PTHR35040:SF7">
    <property type="entry name" value="FIBRONECTIN TYPE-III DOMAIN-CONTAINING PROTEIN-RELATED"/>
    <property type="match status" value="1"/>
</dbReference>
<keyword evidence="2" id="KW-0119">Carbohydrate metabolism</keyword>
<evidence type="ECO:0000313" key="6">
    <source>
        <dbReference type="Proteomes" id="UP000287547"/>
    </source>
</evidence>
<dbReference type="InterPro" id="IPR013783">
    <property type="entry name" value="Ig-like_fold"/>
</dbReference>
<dbReference type="InterPro" id="IPR021986">
    <property type="entry name" value="Spherulin4"/>
</dbReference>
<dbReference type="InterPro" id="IPR003961">
    <property type="entry name" value="FN3_dom"/>
</dbReference>
<proteinExistence type="predicted"/>
<dbReference type="Pfam" id="PF12138">
    <property type="entry name" value="Spherulin4"/>
    <property type="match status" value="1"/>
</dbReference>
<name>A0A428ZFX9_KIBAR</name>
<evidence type="ECO:0000256" key="1">
    <source>
        <dbReference type="ARBA" id="ARBA00023295"/>
    </source>
</evidence>
<evidence type="ECO:0000259" key="4">
    <source>
        <dbReference type="PROSITE" id="PS50853"/>
    </source>
</evidence>